<evidence type="ECO:0000313" key="3">
    <source>
        <dbReference type="EMBL" id="RKF07683.1"/>
    </source>
</evidence>
<dbReference type="InterPro" id="IPR038404">
    <property type="entry name" value="TRAP_DctP_sf"/>
</dbReference>
<dbReference type="PANTHER" id="PTHR33376">
    <property type="match status" value="1"/>
</dbReference>
<organism evidence="3 4">
    <name type="scientific">Oceaniradius stylonematis</name>
    <dbReference type="NCBI Taxonomy" id="2184161"/>
    <lineage>
        <taxon>Bacteria</taxon>
        <taxon>Pseudomonadati</taxon>
        <taxon>Pseudomonadota</taxon>
        <taxon>Alphaproteobacteria</taxon>
        <taxon>Hyphomicrobiales</taxon>
        <taxon>Ahrensiaceae</taxon>
        <taxon>Oceaniradius</taxon>
    </lineage>
</organism>
<evidence type="ECO:0000313" key="4">
    <source>
        <dbReference type="Proteomes" id="UP000246132"/>
    </source>
</evidence>
<keyword evidence="4" id="KW-1185">Reference proteome</keyword>
<dbReference type="RefSeq" id="WP_109765466.1">
    <property type="nucleotide sequence ID" value="NZ_QFWV02000004.1"/>
</dbReference>
<comment type="caution">
    <text evidence="3">The sequence shown here is derived from an EMBL/GenBank/DDBJ whole genome shotgun (WGS) entry which is preliminary data.</text>
</comment>
<gene>
    <name evidence="3" type="ORF">DEM25_007960</name>
</gene>
<feature type="chain" id="PRO_5018660811" evidence="2">
    <location>
        <begin position="21"/>
        <end position="337"/>
    </location>
</feature>
<dbReference type="Gene3D" id="3.40.190.170">
    <property type="entry name" value="Bacterial extracellular solute-binding protein, family 7"/>
    <property type="match status" value="1"/>
</dbReference>
<evidence type="ECO:0000256" key="2">
    <source>
        <dbReference type="SAM" id="SignalP"/>
    </source>
</evidence>
<dbReference type="InterPro" id="IPR018389">
    <property type="entry name" value="DctP_fam"/>
</dbReference>
<dbReference type="EMBL" id="QFWV02000004">
    <property type="protein sequence ID" value="RKF07683.1"/>
    <property type="molecule type" value="Genomic_DNA"/>
</dbReference>
<dbReference type="Proteomes" id="UP000246132">
    <property type="component" value="Unassembled WGS sequence"/>
</dbReference>
<dbReference type="CDD" id="cd13665">
    <property type="entry name" value="PBP2_TRAP_Dctp3_4"/>
    <property type="match status" value="1"/>
</dbReference>
<sequence>MKQTALATVTAVALSISSFASDARSEEIMRISSWLPPSHVNTEIFPTWIEWIEEATDGRVTGTIEYDLASPPNQIDIVTDGAADAAWIFHGYNPGRFVTTKLIELPGLSGDAEASSVAHQRAYEAHLSAAGEHDGVVVAAMMTHGPGQLYMRTVHDGLEALSGAKIRIGGGVSADVAEGLGMVGVQVPAPQVYETLAGGVADGVMMPIDTNKALRLYEVAPQTYIMPGGFYRGSFALILSEAFLARLSEEDREAVLSTTGERLAAMAGAAWARADVAGLELVEEVTAMHTFSEADQNAFAEIAAEIRRQTVDAAAGRGVNAAAALELIEETMRTYRQ</sequence>
<dbReference type="GO" id="GO:0055085">
    <property type="term" value="P:transmembrane transport"/>
    <property type="evidence" value="ECO:0007669"/>
    <property type="project" value="InterPro"/>
</dbReference>
<dbReference type="OrthoDB" id="7822595at2"/>
<protein>
    <submittedName>
        <fullName evidence="3">C4-dicarboxylate ABC transporter substrate-binding protein</fullName>
    </submittedName>
</protein>
<name>A0A3A8AP36_9HYPH</name>
<evidence type="ECO:0000256" key="1">
    <source>
        <dbReference type="ARBA" id="ARBA00022729"/>
    </source>
</evidence>
<keyword evidence="1 2" id="KW-0732">Signal</keyword>
<dbReference type="PANTHER" id="PTHR33376:SF15">
    <property type="entry name" value="BLL6794 PROTEIN"/>
    <property type="match status" value="1"/>
</dbReference>
<reference evidence="3 4" key="1">
    <citation type="journal article" date="2018" name="Int. J. Syst. Bacteriol.">
        <title>Oceaniradius stylonemae gen. nov., sp. nov., isolated from a red alga, Stylonema cornu-cervi.</title>
        <authorList>
            <person name="Jeong S."/>
        </authorList>
    </citation>
    <scope>NUCLEOTIDE SEQUENCE [LARGE SCALE GENOMIC DNA]</scope>
    <source>
        <strain evidence="3 4">StC1</strain>
    </source>
</reference>
<dbReference type="AlphaFoldDB" id="A0A3A8AP36"/>
<proteinExistence type="predicted"/>
<feature type="signal peptide" evidence="2">
    <location>
        <begin position="1"/>
        <end position="20"/>
    </location>
</feature>
<dbReference type="Pfam" id="PF03480">
    <property type="entry name" value="DctP"/>
    <property type="match status" value="1"/>
</dbReference>
<accession>A0A3A8AP36</accession>